<accession>A0A7K0GPL6</accession>
<name>A0A7K0GPL6_PARDI</name>
<evidence type="ECO:0000313" key="2">
    <source>
        <dbReference type="Proteomes" id="UP000461276"/>
    </source>
</evidence>
<evidence type="ECO:0000313" key="1">
    <source>
        <dbReference type="EMBL" id="MRY91746.1"/>
    </source>
</evidence>
<reference evidence="1 2" key="1">
    <citation type="journal article" date="2019" name="Nat. Med.">
        <title>A library of human gut bacterial isolates paired with longitudinal multiomics data enables mechanistic microbiome research.</title>
        <authorList>
            <person name="Poyet M."/>
            <person name="Groussin M."/>
            <person name="Gibbons S.M."/>
            <person name="Avila-Pacheco J."/>
            <person name="Jiang X."/>
            <person name="Kearney S.M."/>
            <person name="Perrotta A.R."/>
            <person name="Berdy B."/>
            <person name="Zhao S."/>
            <person name="Lieberman T.D."/>
            <person name="Swanson P.K."/>
            <person name="Smith M."/>
            <person name="Roesemann S."/>
            <person name="Alexander J.E."/>
            <person name="Rich S.A."/>
            <person name="Livny J."/>
            <person name="Vlamakis H."/>
            <person name="Clish C."/>
            <person name="Bullock K."/>
            <person name="Deik A."/>
            <person name="Scott J."/>
            <person name="Pierce K.A."/>
            <person name="Xavier R.J."/>
            <person name="Alm E.J."/>
        </authorList>
    </citation>
    <scope>NUCLEOTIDE SEQUENCE [LARGE SCALE GENOMIC DNA]</scope>
    <source>
        <strain evidence="1 2">BIOML-A9</strain>
    </source>
</reference>
<dbReference type="EMBL" id="WKMY01000001">
    <property type="protein sequence ID" value="MRY91746.1"/>
    <property type="molecule type" value="Genomic_DNA"/>
</dbReference>
<comment type="caution">
    <text evidence="1">The sequence shown here is derived from an EMBL/GenBank/DDBJ whole genome shotgun (WGS) entry which is preliminary data.</text>
</comment>
<dbReference type="Proteomes" id="UP000461276">
    <property type="component" value="Unassembled WGS sequence"/>
</dbReference>
<organism evidence="1 2">
    <name type="scientific">Parabacteroides distasonis</name>
    <dbReference type="NCBI Taxonomy" id="823"/>
    <lineage>
        <taxon>Bacteria</taxon>
        <taxon>Pseudomonadati</taxon>
        <taxon>Bacteroidota</taxon>
        <taxon>Bacteroidia</taxon>
        <taxon>Bacteroidales</taxon>
        <taxon>Tannerellaceae</taxon>
        <taxon>Parabacteroides</taxon>
    </lineage>
</organism>
<sequence>MKDFVVKFEIDGELHQLVFSDEISNPIAREINAKMWISDYIKQNFRGERKLYRIISINQISL</sequence>
<proteinExistence type="predicted"/>
<protein>
    <submittedName>
        <fullName evidence="1">Uncharacterized protein</fullName>
    </submittedName>
</protein>
<dbReference type="AlphaFoldDB" id="A0A7K0GPL6"/>
<dbReference type="RefSeq" id="WP_154394814.1">
    <property type="nucleotide sequence ID" value="NZ_JAQMQB010000013.1"/>
</dbReference>
<gene>
    <name evidence="1" type="ORF">GKD67_00505</name>
</gene>